<evidence type="ECO:0000313" key="3">
    <source>
        <dbReference type="Proteomes" id="UP000423756"/>
    </source>
</evidence>
<name>A0A7V7THZ9_9VIBR</name>
<evidence type="ECO:0000313" key="2">
    <source>
        <dbReference type="EMBL" id="KAB0482386.1"/>
    </source>
</evidence>
<organism evidence="2 3">
    <name type="scientific">Vibrio chagasii</name>
    <dbReference type="NCBI Taxonomy" id="170679"/>
    <lineage>
        <taxon>Bacteria</taxon>
        <taxon>Pseudomonadati</taxon>
        <taxon>Pseudomonadota</taxon>
        <taxon>Gammaproteobacteria</taxon>
        <taxon>Vibrionales</taxon>
        <taxon>Vibrionaceae</taxon>
        <taxon>Vibrio</taxon>
    </lineage>
</organism>
<gene>
    <name evidence="2" type="ORF">F7Q91_02985</name>
</gene>
<feature type="transmembrane region" description="Helical" evidence="1">
    <location>
        <begin position="31"/>
        <end position="51"/>
    </location>
</feature>
<evidence type="ECO:0000256" key="1">
    <source>
        <dbReference type="SAM" id="Phobius"/>
    </source>
</evidence>
<accession>A0A7V7THZ9</accession>
<dbReference type="GeneID" id="77344809"/>
<protein>
    <submittedName>
        <fullName evidence="2">Uncharacterized protein</fullName>
    </submittedName>
</protein>
<keyword evidence="1" id="KW-0472">Membrane</keyword>
<feature type="transmembrane region" description="Helical" evidence="1">
    <location>
        <begin position="6"/>
        <end position="24"/>
    </location>
</feature>
<dbReference type="EMBL" id="VZPX01000004">
    <property type="protein sequence ID" value="KAB0482386.1"/>
    <property type="molecule type" value="Genomic_DNA"/>
</dbReference>
<dbReference type="RefSeq" id="WP_137406637.1">
    <property type="nucleotide sequence ID" value="NZ_AP025467.1"/>
</dbReference>
<proteinExistence type="predicted"/>
<keyword evidence="1" id="KW-1133">Transmembrane helix</keyword>
<dbReference type="Proteomes" id="UP000423756">
    <property type="component" value="Unassembled WGS sequence"/>
</dbReference>
<keyword evidence="1" id="KW-0812">Transmembrane</keyword>
<reference evidence="2 3" key="1">
    <citation type="submission" date="2019-09" db="EMBL/GenBank/DDBJ databases">
        <title>Draft genome sequences of 48 bacterial type strains from the CCUG.</title>
        <authorList>
            <person name="Tunovic T."/>
            <person name="Pineiro-Iglesias B."/>
            <person name="Unosson C."/>
            <person name="Inganas E."/>
            <person name="Ohlen M."/>
            <person name="Cardew S."/>
            <person name="Jensie-Markopoulos S."/>
            <person name="Salva-Serra F."/>
            <person name="Jaen-Luchoro D."/>
            <person name="Karlsson R."/>
            <person name="Svensson-Stadler L."/>
            <person name="Chun J."/>
            <person name="Moore E."/>
        </authorList>
    </citation>
    <scope>NUCLEOTIDE SEQUENCE [LARGE SCALE GENOMIC DNA]</scope>
    <source>
        <strain evidence="2 3">CCUG 48643</strain>
    </source>
</reference>
<dbReference type="AlphaFoldDB" id="A0A7V7THZ9"/>
<comment type="caution">
    <text evidence="2">The sequence shown here is derived from an EMBL/GenBank/DDBJ whole genome shotgun (WGS) entry which is preliminary data.</text>
</comment>
<sequence>MITVIIAIPFMGILTVIGWNLIAISGLSGTLLYLAVAGCVIAFAVQVYMTYMELENSESEGLGKIGFSIKQLVRQYLKSSLMPVIPHVGFHKQTLKVITKNED</sequence>